<organism evidence="1 2">
    <name type="scientific">Moesziomyces aphidis</name>
    <name type="common">Pseudozyma aphidis</name>
    <dbReference type="NCBI Taxonomy" id="84754"/>
    <lineage>
        <taxon>Eukaryota</taxon>
        <taxon>Fungi</taxon>
        <taxon>Dikarya</taxon>
        <taxon>Basidiomycota</taxon>
        <taxon>Ustilaginomycotina</taxon>
        <taxon>Ustilaginomycetes</taxon>
        <taxon>Ustilaginales</taxon>
        <taxon>Ustilaginaceae</taxon>
        <taxon>Moesziomyces</taxon>
    </lineage>
</organism>
<sequence length="94" mass="9716">MEISATPPAGGKVKEGAAETRLLMVPHDASAALNAELRPAAVRGWHSAAVSDERADHRFEAIGSPAQSNLALSSIISLGRSAALCIEAASHRFA</sequence>
<keyword evidence="2" id="KW-1185">Reference proteome</keyword>
<dbReference type="OrthoDB" id="10626702at2759"/>
<dbReference type="EMBL" id="AWNI01000022">
    <property type="protein sequence ID" value="ETS61248.1"/>
    <property type="molecule type" value="Genomic_DNA"/>
</dbReference>
<gene>
    <name evidence="1" type="ORF">PaG_05210</name>
</gene>
<accession>W3VHY3</accession>
<proteinExistence type="predicted"/>
<evidence type="ECO:0000313" key="1">
    <source>
        <dbReference type="EMBL" id="ETS61248.1"/>
    </source>
</evidence>
<name>W3VHY3_MOEAP</name>
<protein>
    <submittedName>
        <fullName evidence="1">Uncharacterized protein</fullName>
    </submittedName>
</protein>
<evidence type="ECO:0000313" key="2">
    <source>
        <dbReference type="Proteomes" id="UP000019462"/>
    </source>
</evidence>
<comment type="caution">
    <text evidence="1">The sequence shown here is derived from an EMBL/GenBank/DDBJ whole genome shotgun (WGS) entry which is preliminary data.</text>
</comment>
<reference evidence="1 2" key="1">
    <citation type="journal article" date="2014" name="Genome Announc.">
        <title>Genome sequence of the basidiomycetous fungus Pseudozyma aphidis DSM70725, an efficient producer of biosurfactant mannosylerythritol lipids.</title>
        <authorList>
            <person name="Lorenz S."/>
            <person name="Guenther M."/>
            <person name="Grumaz C."/>
            <person name="Rupp S."/>
            <person name="Zibek S."/>
            <person name="Sohn K."/>
        </authorList>
    </citation>
    <scope>NUCLEOTIDE SEQUENCE [LARGE SCALE GENOMIC DNA]</scope>
    <source>
        <strain evidence="2">ATCC 32657 / CBS 517.83 / DSM 70725 / JCM 10318 / NBRC 10182 / NRRL Y-7954 / St-0401</strain>
    </source>
</reference>
<dbReference type="Proteomes" id="UP000019462">
    <property type="component" value="Unassembled WGS sequence"/>
</dbReference>
<dbReference type="AlphaFoldDB" id="W3VHY3"/>
<dbReference type="HOGENOM" id="CLU_2387097_0_0_1"/>